<dbReference type="InterPro" id="IPR046867">
    <property type="entry name" value="AldOxase/xan_DH_MoCoBD2"/>
</dbReference>
<feature type="region of interest" description="Disordered" evidence="1">
    <location>
        <begin position="832"/>
        <end position="854"/>
    </location>
</feature>
<dbReference type="Pfam" id="PF20256">
    <property type="entry name" value="MoCoBD_2"/>
    <property type="match status" value="1"/>
</dbReference>
<dbReference type="InterPro" id="IPR037165">
    <property type="entry name" value="AldOxase/xan_DH_Mopterin-bd_sf"/>
</dbReference>
<dbReference type="GO" id="GO:0004854">
    <property type="term" value="F:xanthine dehydrogenase activity"/>
    <property type="evidence" value="ECO:0007669"/>
    <property type="project" value="UniProtKB-EC"/>
</dbReference>
<feature type="region of interest" description="Disordered" evidence="1">
    <location>
        <begin position="180"/>
        <end position="206"/>
    </location>
</feature>
<evidence type="ECO:0000256" key="1">
    <source>
        <dbReference type="SAM" id="MobiDB-lite"/>
    </source>
</evidence>
<proteinExistence type="predicted"/>
<dbReference type="EMBL" id="CP002801">
    <property type="protein sequence ID" value="AEH08693.1"/>
    <property type="molecule type" value="Genomic_DNA"/>
</dbReference>
<dbReference type="Proteomes" id="UP000001549">
    <property type="component" value="Chromosome"/>
</dbReference>
<dbReference type="NCBIfam" id="TIGR03196">
    <property type="entry name" value="pucD"/>
    <property type="match status" value="1"/>
</dbReference>
<dbReference type="Pfam" id="PF01315">
    <property type="entry name" value="Ald_Xan_dh_C"/>
    <property type="match status" value="1"/>
</dbReference>
<evidence type="ECO:0000313" key="4">
    <source>
        <dbReference type="Proteomes" id="UP000001549"/>
    </source>
</evidence>
<dbReference type="Gene3D" id="3.90.1170.50">
    <property type="entry name" value="Aldehyde oxidase/xanthine dehydrogenase, a/b hammerhead"/>
    <property type="match status" value="1"/>
</dbReference>
<keyword evidence="4" id="KW-1185">Reference proteome</keyword>
<name>F8AZL3_9ACTN</name>
<dbReference type="InterPro" id="IPR036856">
    <property type="entry name" value="Ald_Oxase/Xan_DH_a/b_sf"/>
</dbReference>
<dbReference type="STRING" id="656024.FsymDg_1199"/>
<dbReference type="InterPro" id="IPR008274">
    <property type="entry name" value="AldOxase/xan_DH_MoCoBD1"/>
</dbReference>
<feature type="compositionally biased region" description="Low complexity" evidence="1">
    <location>
        <begin position="29"/>
        <end position="48"/>
    </location>
</feature>
<dbReference type="PANTHER" id="PTHR11908:SF157">
    <property type="entry name" value="XANTHINE DEHYDROGENASE SUBUNIT D-RELATED"/>
    <property type="match status" value="1"/>
</dbReference>
<dbReference type="Pfam" id="PF02738">
    <property type="entry name" value="MoCoBD_1"/>
    <property type="match status" value="1"/>
</dbReference>
<dbReference type="InterPro" id="IPR000674">
    <property type="entry name" value="Ald_Oxase/Xan_DH_a/b"/>
</dbReference>
<dbReference type="SMART" id="SM01008">
    <property type="entry name" value="Ald_Xan_dh_C"/>
    <property type="match status" value="1"/>
</dbReference>
<dbReference type="AlphaFoldDB" id="F8AZL3"/>
<reference evidence="3 4" key="1">
    <citation type="submission" date="2011-05" db="EMBL/GenBank/DDBJ databases">
        <title>Complete sequence of chromosome of Frankia symbiont of Datisca glomerata.</title>
        <authorList>
            <consortium name="US DOE Joint Genome Institute"/>
            <person name="Lucas S."/>
            <person name="Han J."/>
            <person name="Lapidus A."/>
            <person name="Cheng J.-F."/>
            <person name="Goodwin L."/>
            <person name="Pitluck S."/>
            <person name="Peters L."/>
            <person name="Mikhailova N."/>
            <person name="Chertkov O."/>
            <person name="Teshima H."/>
            <person name="Han C."/>
            <person name="Tapia R."/>
            <person name="Land M."/>
            <person name="Hauser L."/>
            <person name="Kyrpides N."/>
            <person name="Ivanova N."/>
            <person name="Pagani I."/>
            <person name="Berry A."/>
            <person name="Pawlowski K."/>
            <person name="Persson T."/>
            <person name="Vanden Heuvel B."/>
            <person name="Benson D."/>
            <person name="Woyke T."/>
        </authorList>
    </citation>
    <scope>NUCLEOTIDE SEQUENCE [LARGE SCALE GENOMIC DNA]</scope>
    <source>
        <strain evidence="4">4085684</strain>
    </source>
</reference>
<feature type="compositionally biased region" description="Acidic residues" evidence="1">
    <location>
        <begin position="842"/>
        <end position="854"/>
    </location>
</feature>
<feature type="domain" description="Aldehyde oxidase/xanthine dehydrogenase a/b hammerhead" evidence="2">
    <location>
        <begin position="65"/>
        <end position="171"/>
    </location>
</feature>
<dbReference type="Gene3D" id="3.30.365.10">
    <property type="entry name" value="Aldehyde oxidase/xanthine dehydrogenase, molybdopterin binding domain"/>
    <property type="match status" value="4"/>
</dbReference>
<dbReference type="EC" id="1.17.1.4" evidence="3"/>
<dbReference type="InterPro" id="IPR016208">
    <property type="entry name" value="Ald_Oxase/xanthine_DH-like"/>
</dbReference>
<dbReference type="PANTHER" id="PTHR11908">
    <property type="entry name" value="XANTHINE DEHYDROGENASE"/>
    <property type="match status" value="1"/>
</dbReference>
<feature type="region of interest" description="Disordered" evidence="1">
    <location>
        <begin position="1"/>
        <end position="66"/>
    </location>
</feature>
<evidence type="ECO:0000313" key="3">
    <source>
        <dbReference type="EMBL" id="AEH08693.1"/>
    </source>
</evidence>
<dbReference type="KEGG" id="fsy:FsymDg_1199"/>
<organism evidence="3 4">
    <name type="scientific">Candidatus Protofrankia datiscae</name>
    <dbReference type="NCBI Taxonomy" id="2716812"/>
    <lineage>
        <taxon>Bacteria</taxon>
        <taxon>Bacillati</taxon>
        <taxon>Actinomycetota</taxon>
        <taxon>Actinomycetes</taxon>
        <taxon>Frankiales</taxon>
        <taxon>Frankiaceae</taxon>
        <taxon>Protofrankia</taxon>
    </lineage>
</organism>
<dbReference type="HOGENOM" id="CLU_001681_2_3_11"/>
<gene>
    <name evidence="3" type="ordered locus">FsymDg_1199</name>
</gene>
<protein>
    <submittedName>
        <fullName evidence="3">Xanthine dehydrogenase D subunit</fullName>
        <ecNumber evidence="3">1.17.1.4</ecNumber>
    </submittedName>
</protein>
<dbReference type="GO" id="GO:0005506">
    <property type="term" value="F:iron ion binding"/>
    <property type="evidence" value="ECO:0007669"/>
    <property type="project" value="InterPro"/>
</dbReference>
<dbReference type="SUPFAM" id="SSF54665">
    <property type="entry name" value="CO dehydrogenase molybdoprotein N-domain-like"/>
    <property type="match status" value="1"/>
</dbReference>
<dbReference type="eggNOG" id="COG1529">
    <property type="taxonomic scope" value="Bacteria"/>
</dbReference>
<accession>F8AZL3</accession>
<dbReference type="SUPFAM" id="SSF56003">
    <property type="entry name" value="Molybdenum cofactor-binding domain"/>
    <property type="match status" value="1"/>
</dbReference>
<evidence type="ECO:0000259" key="2">
    <source>
        <dbReference type="SMART" id="SM01008"/>
    </source>
</evidence>
<sequence length="854" mass="88328">MNPCPPADHVDRMITDRTPSGAVSADRTSAGQASVDQAASDQAASDQGMGIGASVPRPDGPAKVSGTFPYAGDLGLPGMLHARTLRSPHPRARIRRITTAAARRMPGVAAVVTAADVPGRATYGLIVADQPVLAADVVRYQGEPVAAVAAVDARTATAALAAIEVDYEPLPPWTDPERIVAAARGPGSPSPARSPSPGGSLCAGGPPCPDGLAGPGAFELLHPDGNVFREIHLRHGDPAARGAVSVTDSYVVGMQDQAFLGCEAALAVPTADGGVDLRVATQWLHSDREQVAACLGLAEHRVRLALAGVGGAFGGREDITLQIHGALLALVTGSPVRIAYDRVESFLGHPHRHPARMWFRHTASRDGLLVSVQARLILDGGAYASSSPAVLTNAVTHAAGPYRVPNAVLDGWVVRTNNPPCGAMRGFGVPQVAIGHEAQMDRLADALGIDPVELRRRNALEPGDVLPTGQVVPDPLPLREMIDVLAARPLPPPVSTRTPVTSLPGGRLAAADPARVRRGVGYAVAYKNLLFSEGFDDYATARVRLEAGPDGVPRAVVHSACAEVGQGFVTIAGQIVRTELGVDEVVLAPADTTAGSAGSTSASRQTWMSGGAVRAAAATVADRLLARAARRLGLPDDVAAVPRRLLTLAGGEIVAGEAGVRMTLVDALADGPVEAVEVFRHRRTQPLDADGQGDVHVAFAAAAHRAVVDVDVDLGLVRVVSMALVQDVGTVLNPLSLRGQVEGGTAQGLGLALMEELVVRDGVVRNPTFHDYVLPSSADVPELDFVALSHPQPGAPYGVKGAGEAPTCSATPAVVAAVRNAVGRDLRRVPIRPQDLLGLDDHESDDPEDVGGGR</sequence>
<keyword evidence="3" id="KW-0560">Oxidoreductase</keyword>
<dbReference type="InterPro" id="IPR017609">
    <property type="entry name" value="Xanthine_dehydrogenase_dsu"/>
</dbReference>